<comment type="caution">
    <text evidence="1">The sequence shown here is derived from an EMBL/GenBank/DDBJ whole genome shotgun (WGS) entry which is preliminary data.</text>
</comment>
<dbReference type="Proteomes" id="UP001164929">
    <property type="component" value="Chromosome 10"/>
</dbReference>
<protein>
    <submittedName>
        <fullName evidence="1">Uncharacterized protein</fullName>
    </submittedName>
</protein>
<sequence length="39" mass="4434">MTRETIIWLDMFMLFSSPKQNIGLGNHLKAVCGLRSLLV</sequence>
<evidence type="ECO:0000313" key="1">
    <source>
        <dbReference type="EMBL" id="KAJ6982453.1"/>
    </source>
</evidence>
<accession>A0AAD6MBH4</accession>
<keyword evidence="2" id="KW-1185">Reference proteome</keyword>
<proteinExistence type="predicted"/>
<reference evidence="1" key="1">
    <citation type="journal article" date="2023" name="Mol. Ecol. Resour.">
        <title>Chromosome-level genome assembly of a triploid poplar Populus alba 'Berolinensis'.</title>
        <authorList>
            <person name="Chen S."/>
            <person name="Yu Y."/>
            <person name="Wang X."/>
            <person name="Wang S."/>
            <person name="Zhang T."/>
            <person name="Zhou Y."/>
            <person name="He R."/>
            <person name="Meng N."/>
            <person name="Wang Y."/>
            <person name="Liu W."/>
            <person name="Liu Z."/>
            <person name="Liu J."/>
            <person name="Guo Q."/>
            <person name="Huang H."/>
            <person name="Sederoff R.R."/>
            <person name="Wang G."/>
            <person name="Qu G."/>
            <person name="Chen S."/>
        </authorList>
    </citation>
    <scope>NUCLEOTIDE SEQUENCE</scope>
    <source>
        <strain evidence="1">SC-2020</strain>
    </source>
</reference>
<gene>
    <name evidence="1" type="ORF">NC653_025535</name>
</gene>
<evidence type="ECO:0000313" key="2">
    <source>
        <dbReference type="Proteomes" id="UP001164929"/>
    </source>
</evidence>
<name>A0AAD6MBH4_9ROSI</name>
<dbReference type="EMBL" id="JAQIZT010000010">
    <property type="protein sequence ID" value="KAJ6982453.1"/>
    <property type="molecule type" value="Genomic_DNA"/>
</dbReference>
<dbReference type="AlphaFoldDB" id="A0AAD6MBH4"/>
<organism evidence="1 2">
    <name type="scientific">Populus alba x Populus x berolinensis</name>
    <dbReference type="NCBI Taxonomy" id="444605"/>
    <lineage>
        <taxon>Eukaryota</taxon>
        <taxon>Viridiplantae</taxon>
        <taxon>Streptophyta</taxon>
        <taxon>Embryophyta</taxon>
        <taxon>Tracheophyta</taxon>
        <taxon>Spermatophyta</taxon>
        <taxon>Magnoliopsida</taxon>
        <taxon>eudicotyledons</taxon>
        <taxon>Gunneridae</taxon>
        <taxon>Pentapetalae</taxon>
        <taxon>rosids</taxon>
        <taxon>fabids</taxon>
        <taxon>Malpighiales</taxon>
        <taxon>Salicaceae</taxon>
        <taxon>Saliceae</taxon>
        <taxon>Populus</taxon>
    </lineage>
</organism>